<feature type="compositionally biased region" description="Acidic residues" evidence="14">
    <location>
        <begin position="761"/>
        <end position="782"/>
    </location>
</feature>
<dbReference type="Pfam" id="PF00905">
    <property type="entry name" value="Transpeptidase"/>
    <property type="match status" value="1"/>
</dbReference>
<keyword evidence="7" id="KW-0378">Hydrolase</keyword>
<evidence type="ECO:0000256" key="1">
    <source>
        <dbReference type="ARBA" id="ARBA00007090"/>
    </source>
</evidence>
<evidence type="ECO:0000259" key="16">
    <source>
        <dbReference type="Pfam" id="PF00905"/>
    </source>
</evidence>
<keyword evidence="4" id="KW-0645">Protease</keyword>
<protein>
    <submittedName>
        <fullName evidence="18">Penicillin-binding protein</fullName>
    </submittedName>
</protein>
<dbReference type="PANTHER" id="PTHR32282">
    <property type="entry name" value="BINDING PROTEIN TRANSPEPTIDASE, PUTATIVE-RELATED"/>
    <property type="match status" value="1"/>
</dbReference>
<feature type="region of interest" description="Disordered" evidence="14">
    <location>
        <begin position="1"/>
        <end position="91"/>
    </location>
</feature>
<dbReference type="Proteomes" id="UP000505377">
    <property type="component" value="Chromosome"/>
</dbReference>
<feature type="domain" description="Penicillin-binding protein transpeptidase" evidence="16">
    <location>
        <begin position="454"/>
        <end position="701"/>
    </location>
</feature>
<dbReference type="InterPro" id="IPR050396">
    <property type="entry name" value="Glycosyltr_51/Transpeptidase"/>
</dbReference>
<dbReference type="KEGG" id="pbro:HOP40_09535"/>
<reference evidence="18 19" key="1">
    <citation type="submission" date="2020-05" db="EMBL/GenBank/DDBJ databases">
        <authorList>
            <person name="Mo P."/>
        </authorList>
    </citation>
    <scope>NUCLEOTIDE SEQUENCE [LARGE SCALE GENOMIC DNA]</scope>
    <source>
        <strain evidence="18 19">Gen01</strain>
    </source>
</reference>
<evidence type="ECO:0000256" key="8">
    <source>
        <dbReference type="ARBA" id="ARBA00022960"/>
    </source>
</evidence>
<proteinExistence type="inferred from homology"/>
<evidence type="ECO:0000256" key="15">
    <source>
        <dbReference type="SAM" id="Phobius"/>
    </source>
</evidence>
<feature type="region of interest" description="Disordered" evidence="14">
    <location>
        <begin position="113"/>
        <end position="132"/>
    </location>
</feature>
<feature type="transmembrane region" description="Helical" evidence="15">
    <location>
        <begin position="142"/>
        <end position="165"/>
    </location>
</feature>
<dbReference type="FunFam" id="1.10.3810.10:FF:000001">
    <property type="entry name" value="Penicillin-binding protein 1A"/>
    <property type="match status" value="1"/>
</dbReference>
<keyword evidence="3" id="KW-0121">Carboxypeptidase</keyword>
<evidence type="ECO:0000256" key="4">
    <source>
        <dbReference type="ARBA" id="ARBA00022670"/>
    </source>
</evidence>
<dbReference type="Gene3D" id="1.10.3810.10">
    <property type="entry name" value="Biosynthetic peptidoglycan transglycosylase-like"/>
    <property type="match status" value="1"/>
</dbReference>
<dbReference type="GO" id="GO:0071555">
    <property type="term" value="P:cell wall organization"/>
    <property type="evidence" value="ECO:0007669"/>
    <property type="project" value="UniProtKB-KW"/>
</dbReference>
<dbReference type="Pfam" id="PF00912">
    <property type="entry name" value="Transgly"/>
    <property type="match status" value="1"/>
</dbReference>
<dbReference type="RefSeq" id="WP_172156785.1">
    <property type="nucleotide sequence ID" value="NZ_CP053564.1"/>
</dbReference>
<dbReference type="SUPFAM" id="SSF56601">
    <property type="entry name" value="beta-lactamase/transpeptidase-like"/>
    <property type="match status" value="1"/>
</dbReference>
<dbReference type="InterPro" id="IPR036950">
    <property type="entry name" value="PBP_transglycosylase"/>
</dbReference>
<keyword evidence="15" id="KW-1133">Transmembrane helix</keyword>
<comment type="similarity">
    <text evidence="2">In the N-terminal section; belongs to the glycosyltransferase 51 family.</text>
</comment>
<dbReference type="InterPro" id="IPR012338">
    <property type="entry name" value="Beta-lactam/transpept-like"/>
</dbReference>
<dbReference type="InterPro" id="IPR001460">
    <property type="entry name" value="PCN-bd_Tpept"/>
</dbReference>
<gene>
    <name evidence="18" type="ORF">HOP40_09535</name>
</gene>
<keyword evidence="15" id="KW-0472">Membrane</keyword>
<comment type="similarity">
    <text evidence="1">In the C-terminal section; belongs to the transpeptidase family.</text>
</comment>
<evidence type="ECO:0000256" key="5">
    <source>
        <dbReference type="ARBA" id="ARBA00022676"/>
    </source>
</evidence>
<feature type="domain" description="Glycosyl transferase family 51" evidence="17">
    <location>
        <begin position="186"/>
        <end position="360"/>
    </location>
</feature>
<dbReference type="Gene3D" id="3.40.710.10">
    <property type="entry name" value="DD-peptidase/beta-lactamase superfamily"/>
    <property type="match status" value="1"/>
</dbReference>
<keyword evidence="5" id="KW-0328">Glycosyltransferase</keyword>
<comment type="catalytic activity">
    <reaction evidence="12">
        <text>Preferential cleavage: (Ac)2-L-Lys-D-Ala-|-D-Ala. Also transpeptidation of peptidyl-alanyl moieties that are N-acyl substituents of D-alanine.</text>
        <dbReference type="EC" id="3.4.16.4"/>
    </reaction>
</comment>
<dbReference type="GO" id="GO:0008658">
    <property type="term" value="F:penicillin binding"/>
    <property type="evidence" value="ECO:0007669"/>
    <property type="project" value="InterPro"/>
</dbReference>
<evidence type="ECO:0000256" key="14">
    <source>
        <dbReference type="SAM" id="MobiDB-lite"/>
    </source>
</evidence>
<dbReference type="GO" id="GO:0009252">
    <property type="term" value="P:peptidoglycan biosynthetic process"/>
    <property type="evidence" value="ECO:0007669"/>
    <property type="project" value="UniProtKB-KW"/>
</dbReference>
<comment type="catalytic activity">
    <reaction evidence="13">
        <text>[GlcNAc-(1-&gt;4)-Mur2Ac(oyl-L-Ala-gamma-D-Glu-L-Lys-D-Ala-D-Ala)](n)-di-trans,octa-cis-undecaprenyl diphosphate + beta-D-GlcNAc-(1-&gt;4)-Mur2Ac(oyl-L-Ala-gamma-D-Glu-L-Lys-D-Ala-D-Ala)-di-trans,octa-cis-undecaprenyl diphosphate = [GlcNAc-(1-&gt;4)-Mur2Ac(oyl-L-Ala-gamma-D-Glu-L-Lys-D-Ala-D-Ala)](n+1)-di-trans,octa-cis-undecaprenyl diphosphate + di-trans,octa-cis-undecaprenyl diphosphate + H(+)</text>
        <dbReference type="Rhea" id="RHEA:23708"/>
        <dbReference type="Rhea" id="RHEA-COMP:9602"/>
        <dbReference type="Rhea" id="RHEA-COMP:9603"/>
        <dbReference type="ChEBI" id="CHEBI:15378"/>
        <dbReference type="ChEBI" id="CHEBI:58405"/>
        <dbReference type="ChEBI" id="CHEBI:60033"/>
        <dbReference type="ChEBI" id="CHEBI:78435"/>
        <dbReference type="EC" id="2.4.99.28"/>
    </reaction>
</comment>
<dbReference type="PANTHER" id="PTHR32282:SF34">
    <property type="entry name" value="PENICILLIN-BINDING PROTEIN 1A"/>
    <property type="match status" value="1"/>
</dbReference>
<evidence type="ECO:0000259" key="17">
    <source>
        <dbReference type="Pfam" id="PF00912"/>
    </source>
</evidence>
<feature type="compositionally biased region" description="Pro residues" evidence="14">
    <location>
        <begin position="23"/>
        <end position="36"/>
    </location>
</feature>
<feature type="compositionally biased region" description="Basic and acidic residues" evidence="14">
    <location>
        <begin position="116"/>
        <end position="127"/>
    </location>
</feature>
<dbReference type="GO" id="GO:0008360">
    <property type="term" value="P:regulation of cell shape"/>
    <property type="evidence" value="ECO:0007669"/>
    <property type="project" value="UniProtKB-KW"/>
</dbReference>
<evidence type="ECO:0000256" key="10">
    <source>
        <dbReference type="ARBA" id="ARBA00023268"/>
    </source>
</evidence>
<feature type="region of interest" description="Disordered" evidence="14">
    <location>
        <begin position="752"/>
        <end position="848"/>
    </location>
</feature>
<sequence>MTDQRDHRPGGGPRPGGADLPPGRRPGPPFPPPPPQYRGAGPQQGPPGYGPPPGARPRQGGPATPPPGRVPPQRIQPRPPAPEERAPYRSGDMPLLTHEETASAAVARNHAVALAERPDTGRPERRTPAPRRRSAWARVRRAVYVLLGLMILGPVLAFVIGWLIFPVPSSDELAVDQVSQFTFADGTPLATVRPEGVNRRVVLLDEIPEPVRNAVLAAENRSFYSDPGFDITGILRAVYNQLTGGVGGGSTITQQYVKVITGDDDFSLVRKYKEVVLAVKITREQTKDEILENYLNVIYMGRSSYGIQAASQSFFGKDVGDLTVSEGAMLAGMIQAPSRWDPAKDLEGSQRRWTYVMDQMVDAQFITPQERAADVFPTNWLPEAPALEGIPADDRGHIYARARDEVIARGIVTENEFNTEGLTVTTTVDPRRQAEAVEAVKRQLEGEDPDLRTALVAIDPRTGAVQSYYGGSDGQGTDYAGQGLRPPGSSFKPFVLAAAMAADPSIGLGSTYDGSSGQTLAGTVVDNSEGFDCARCTIQTAMTRSINTIFYQLGLDAGPQRVIDTAHALGIPENQVTEARGGVSLGDQDVHPIDMASAYATLAAGGVYHEPFLVSRVTAADGRVLYERAESQGEQRIDPQIARNVTESMLDVAPTSRIGLSGGRVVAGKTGTQQHPTLDRQNKDAWMVGYTPSLATAVWVGTDTSKPIQTAGGSPIYGRMVPGSIWQSYMNGALRGTPNEAFPPFVALGAAPRAEPTASPDSDDESSRDESSDSGDGDENGDGDNGSDSGSGSDPGSGSGDSGNGNGGGNDGDNGNGGDNGGGNDGDNGADSNDSGDDPSFGVFPGSG</sequence>
<evidence type="ECO:0000256" key="11">
    <source>
        <dbReference type="ARBA" id="ARBA00023316"/>
    </source>
</evidence>
<dbReference type="GO" id="GO:0008955">
    <property type="term" value="F:peptidoglycan glycosyltransferase activity"/>
    <property type="evidence" value="ECO:0007669"/>
    <property type="project" value="UniProtKB-EC"/>
</dbReference>
<evidence type="ECO:0000256" key="6">
    <source>
        <dbReference type="ARBA" id="ARBA00022679"/>
    </source>
</evidence>
<dbReference type="GO" id="GO:0006508">
    <property type="term" value="P:proteolysis"/>
    <property type="evidence" value="ECO:0007669"/>
    <property type="project" value="UniProtKB-KW"/>
</dbReference>
<name>A0A6M6JFW7_9PSEU</name>
<organism evidence="18 19">
    <name type="scientific">Pseudonocardia broussonetiae</name>
    <dbReference type="NCBI Taxonomy" id="2736640"/>
    <lineage>
        <taxon>Bacteria</taxon>
        <taxon>Bacillati</taxon>
        <taxon>Actinomycetota</taxon>
        <taxon>Actinomycetes</taxon>
        <taxon>Pseudonocardiales</taxon>
        <taxon>Pseudonocardiaceae</taxon>
        <taxon>Pseudonocardia</taxon>
    </lineage>
</organism>
<keyword evidence="6" id="KW-0808">Transferase</keyword>
<keyword evidence="11" id="KW-0961">Cell wall biogenesis/degradation</keyword>
<evidence type="ECO:0000256" key="3">
    <source>
        <dbReference type="ARBA" id="ARBA00022645"/>
    </source>
</evidence>
<dbReference type="EMBL" id="CP053564">
    <property type="protein sequence ID" value="QJY46013.1"/>
    <property type="molecule type" value="Genomic_DNA"/>
</dbReference>
<keyword evidence="9" id="KW-0573">Peptidoglycan synthesis</keyword>
<keyword evidence="10" id="KW-0511">Multifunctional enzyme</keyword>
<evidence type="ECO:0000313" key="18">
    <source>
        <dbReference type="EMBL" id="QJY46013.1"/>
    </source>
</evidence>
<dbReference type="AlphaFoldDB" id="A0A6M6JFW7"/>
<dbReference type="InterPro" id="IPR023346">
    <property type="entry name" value="Lysozyme-like_dom_sf"/>
</dbReference>
<evidence type="ECO:0000256" key="12">
    <source>
        <dbReference type="ARBA" id="ARBA00034000"/>
    </source>
</evidence>
<evidence type="ECO:0000256" key="9">
    <source>
        <dbReference type="ARBA" id="ARBA00022984"/>
    </source>
</evidence>
<keyword evidence="8" id="KW-0133">Cell shape</keyword>
<keyword evidence="19" id="KW-1185">Reference proteome</keyword>
<keyword evidence="15" id="KW-0812">Transmembrane</keyword>
<evidence type="ECO:0000313" key="19">
    <source>
        <dbReference type="Proteomes" id="UP000505377"/>
    </source>
</evidence>
<evidence type="ECO:0000256" key="13">
    <source>
        <dbReference type="ARBA" id="ARBA00049902"/>
    </source>
</evidence>
<dbReference type="GO" id="GO:0030288">
    <property type="term" value="C:outer membrane-bounded periplasmic space"/>
    <property type="evidence" value="ECO:0007669"/>
    <property type="project" value="TreeGrafter"/>
</dbReference>
<feature type="compositionally biased region" description="Gly residues" evidence="14">
    <location>
        <begin position="793"/>
        <end position="826"/>
    </location>
</feature>
<accession>A0A6M6JFW7</accession>
<evidence type="ECO:0000256" key="7">
    <source>
        <dbReference type="ARBA" id="ARBA00022801"/>
    </source>
</evidence>
<dbReference type="GO" id="GO:0009002">
    <property type="term" value="F:serine-type D-Ala-D-Ala carboxypeptidase activity"/>
    <property type="evidence" value="ECO:0007669"/>
    <property type="project" value="UniProtKB-EC"/>
</dbReference>
<dbReference type="InterPro" id="IPR001264">
    <property type="entry name" value="Glyco_trans_51"/>
</dbReference>
<evidence type="ECO:0000256" key="2">
    <source>
        <dbReference type="ARBA" id="ARBA00007739"/>
    </source>
</evidence>
<dbReference type="SUPFAM" id="SSF53955">
    <property type="entry name" value="Lysozyme-like"/>
    <property type="match status" value="1"/>
</dbReference>
<feature type="compositionally biased region" description="Pro residues" evidence="14">
    <location>
        <begin position="44"/>
        <end position="55"/>
    </location>
</feature>